<evidence type="ECO:0000313" key="1">
    <source>
        <dbReference type="EMBL" id="KAK3382879.1"/>
    </source>
</evidence>
<protein>
    <recommendedName>
        <fullName evidence="3">LSM domain-containing protein</fullName>
    </recommendedName>
</protein>
<evidence type="ECO:0008006" key="3">
    <source>
        <dbReference type="Google" id="ProtNLM"/>
    </source>
</evidence>
<dbReference type="Gene3D" id="2.30.30.100">
    <property type="match status" value="1"/>
</dbReference>
<dbReference type="AlphaFoldDB" id="A0AAE0NJX9"/>
<dbReference type="Proteomes" id="UP001287356">
    <property type="component" value="Unassembled WGS sequence"/>
</dbReference>
<reference evidence="1" key="2">
    <citation type="submission" date="2023-06" db="EMBL/GenBank/DDBJ databases">
        <authorList>
            <consortium name="Lawrence Berkeley National Laboratory"/>
            <person name="Haridas S."/>
            <person name="Hensen N."/>
            <person name="Bonometti L."/>
            <person name="Westerberg I."/>
            <person name="Brannstrom I.O."/>
            <person name="Guillou S."/>
            <person name="Cros-Aarteil S."/>
            <person name="Calhoun S."/>
            <person name="Kuo A."/>
            <person name="Mondo S."/>
            <person name="Pangilinan J."/>
            <person name="Riley R."/>
            <person name="Labutti K."/>
            <person name="Andreopoulos B."/>
            <person name="Lipzen A."/>
            <person name="Chen C."/>
            <person name="Yanf M."/>
            <person name="Daum C."/>
            <person name="Ng V."/>
            <person name="Clum A."/>
            <person name="Steindorff A."/>
            <person name="Ohm R."/>
            <person name="Martin F."/>
            <person name="Silar P."/>
            <person name="Natvig D."/>
            <person name="Lalanne C."/>
            <person name="Gautier V."/>
            <person name="Ament-Velasquez S.L."/>
            <person name="Kruys A."/>
            <person name="Hutchinson M.I."/>
            <person name="Powell A.J."/>
            <person name="Barry K."/>
            <person name="Miller A.N."/>
            <person name="Grigoriev I.V."/>
            <person name="Debuchy R."/>
            <person name="Gladieux P."/>
            <person name="Thoren M.H."/>
            <person name="Johannesson H."/>
        </authorList>
    </citation>
    <scope>NUCLEOTIDE SEQUENCE</scope>
    <source>
        <strain evidence="1">CBS 958.72</strain>
    </source>
</reference>
<comment type="caution">
    <text evidence="1">The sequence shown here is derived from an EMBL/GenBank/DDBJ whole genome shotgun (WGS) entry which is preliminary data.</text>
</comment>
<dbReference type="EMBL" id="JAULSN010000001">
    <property type="protein sequence ID" value="KAK3382879.1"/>
    <property type="molecule type" value="Genomic_DNA"/>
</dbReference>
<sequence length="73" mass="8160">MMRDDTSIDISTSLEAADEQAKTREEAGDFLRSLLNKNLRVTTTDSRMFMGSFKCTDTVCSPLSLSLSLRGFF</sequence>
<reference evidence="1" key="1">
    <citation type="journal article" date="2023" name="Mol. Phylogenet. Evol.">
        <title>Genome-scale phylogeny and comparative genomics of the fungal order Sordariales.</title>
        <authorList>
            <person name="Hensen N."/>
            <person name="Bonometti L."/>
            <person name="Westerberg I."/>
            <person name="Brannstrom I.O."/>
            <person name="Guillou S."/>
            <person name="Cros-Aarteil S."/>
            <person name="Calhoun S."/>
            <person name="Haridas S."/>
            <person name="Kuo A."/>
            <person name="Mondo S."/>
            <person name="Pangilinan J."/>
            <person name="Riley R."/>
            <person name="LaButti K."/>
            <person name="Andreopoulos B."/>
            <person name="Lipzen A."/>
            <person name="Chen C."/>
            <person name="Yan M."/>
            <person name="Daum C."/>
            <person name="Ng V."/>
            <person name="Clum A."/>
            <person name="Steindorff A."/>
            <person name="Ohm R.A."/>
            <person name="Martin F."/>
            <person name="Silar P."/>
            <person name="Natvig D.O."/>
            <person name="Lalanne C."/>
            <person name="Gautier V."/>
            <person name="Ament-Velasquez S.L."/>
            <person name="Kruys A."/>
            <person name="Hutchinson M.I."/>
            <person name="Powell A.J."/>
            <person name="Barry K."/>
            <person name="Miller A.N."/>
            <person name="Grigoriev I.V."/>
            <person name="Debuchy R."/>
            <person name="Gladieux P."/>
            <person name="Hiltunen Thoren M."/>
            <person name="Johannesson H."/>
        </authorList>
    </citation>
    <scope>NUCLEOTIDE SEQUENCE</scope>
    <source>
        <strain evidence="1">CBS 958.72</strain>
    </source>
</reference>
<dbReference type="InterPro" id="IPR010920">
    <property type="entry name" value="LSM_dom_sf"/>
</dbReference>
<gene>
    <name evidence="1" type="ORF">B0T24DRAFT_602851</name>
</gene>
<evidence type="ECO:0000313" key="2">
    <source>
        <dbReference type="Proteomes" id="UP001287356"/>
    </source>
</evidence>
<keyword evidence="2" id="KW-1185">Reference proteome</keyword>
<proteinExistence type="predicted"/>
<organism evidence="1 2">
    <name type="scientific">Lasiosphaeria ovina</name>
    <dbReference type="NCBI Taxonomy" id="92902"/>
    <lineage>
        <taxon>Eukaryota</taxon>
        <taxon>Fungi</taxon>
        <taxon>Dikarya</taxon>
        <taxon>Ascomycota</taxon>
        <taxon>Pezizomycotina</taxon>
        <taxon>Sordariomycetes</taxon>
        <taxon>Sordariomycetidae</taxon>
        <taxon>Sordariales</taxon>
        <taxon>Lasiosphaeriaceae</taxon>
        <taxon>Lasiosphaeria</taxon>
    </lineage>
</organism>
<name>A0AAE0NJX9_9PEZI</name>
<accession>A0AAE0NJX9</accession>
<dbReference type="SUPFAM" id="SSF50182">
    <property type="entry name" value="Sm-like ribonucleoproteins"/>
    <property type="match status" value="1"/>
</dbReference>